<evidence type="ECO:0000259" key="1">
    <source>
        <dbReference type="Pfam" id="PF07624"/>
    </source>
</evidence>
<reference evidence="4" key="1">
    <citation type="submission" date="2018-05" db="EMBL/GenBank/DDBJ databases">
        <authorList>
            <person name="Lanie J.A."/>
            <person name="Ng W.-L."/>
            <person name="Kazmierczak K.M."/>
            <person name="Andrzejewski T.M."/>
            <person name="Davidsen T.M."/>
            <person name="Wayne K.J."/>
            <person name="Tettelin H."/>
            <person name="Glass J.I."/>
            <person name="Rusch D."/>
            <person name="Podicherti R."/>
            <person name="Tsui H.-C.T."/>
            <person name="Winkler M.E."/>
        </authorList>
    </citation>
    <scope>NUCLEOTIDE SEQUENCE</scope>
</reference>
<feature type="domain" description="DUF1588" evidence="2">
    <location>
        <begin position="101"/>
        <end position="201"/>
    </location>
</feature>
<sequence>ADPRAPEALAKRFWAQWLRLQDLDKIHPDALSYPYFDDTLARSMRRETELLFADLVKEDRSIVDLLTADYTFVDERLARHYGMPGITGSAFQRVSYRDENRRGILGHGSILTMTSHANRTSPVLRGKWVLEVLLDTPPPPPPPDVPAFEETDGADDGRFLTVRERMEQHRANPVCMACHVVIDPIGLSLENFDVTGAWRIRDEGNFVDPVGELYDGTPLSGPGDLRAALLSRPEVYYRVFAKNLMAYALGRRVEYYDMPTVRDITRAAAEEDYSVSSFIMGVVRSPAFQTTRTQEMVSADPEGGVGG</sequence>
<dbReference type="AlphaFoldDB" id="A0A382SDY3"/>
<dbReference type="InterPro" id="IPR013042">
    <property type="entry name" value="DUF1592"/>
</dbReference>
<gene>
    <name evidence="4" type="ORF">METZ01_LOCUS361024</name>
</gene>
<evidence type="ECO:0008006" key="5">
    <source>
        <dbReference type="Google" id="ProtNLM"/>
    </source>
</evidence>
<dbReference type="Pfam" id="PF07624">
    <property type="entry name" value="PSD2"/>
    <property type="match status" value="1"/>
</dbReference>
<feature type="domain" description="DUF1592" evidence="3">
    <location>
        <begin position="3"/>
        <end position="83"/>
    </location>
</feature>
<name>A0A382SDY3_9ZZZZ</name>
<feature type="non-terminal residue" evidence="4">
    <location>
        <position position="1"/>
    </location>
</feature>
<organism evidence="4">
    <name type="scientific">marine metagenome</name>
    <dbReference type="NCBI Taxonomy" id="408172"/>
    <lineage>
        <taxon>unclassified sequences</taxon>
        <taxon>metagenomes</taxon>
        <taxon>ecological metagenomes</taxon>
    </lineage>
</organism>
<protein>
    <recommendedName>
        <fullName evidence="5">DUF1588 domain-containing protein</fullName>
    </recommendedName>
</protein>
<dbReference type="Pfam" id="PF07631">
    <property type="entry name" value="PSD4"/>
    <property type="match status" value="1"/>
</dbReference>
<evidence type="ECO:0000313" key="4">
    <source>
        <dbReference type="EMBL" id="SVD08170.1"/>
    </source>
</evidence>
<dbReference type="InterPro" id="IPR011478">
    <property type="entry name" value="DUF1585"/>
</dbReference>
<accession>A0A382SDY3</accession>
<feature type="domain" description="DUF1585" evidence="1">
    <location>
        <begin position="215"/>
        <end position="288"/>
    </location>
</feature>
<proteinExistence type="predicted"/>
<dbReference type="EMBL" id="UINC01128428">
    <property type="protein sequence ID" value="SVD08170.1"/>
    <property type="molecule type" value="Genomic_DNA"/>
</dbReference>
<dbReference type="Pfam" id="PF07627">
    <property type="entry name" value="PSCyt3"/>
    <property type="match status" value="1"/>
</dbReference>
<evidence type="ECO:0000259" key="2">
    <source>
        <dbReference type="Pfam" id="PF07627"/>
    </source>
</evidence>
<dbReference type="InterPro" id="IPR013039">
    <property type="entry name" value="DUF1588"/>
</dbReference>
<evidence type="ECO:0000259" key="3">
    <source>
        <dbReference type="Pfam" id="PF07631"/>
    </source>
</evidence>